<name>A0AAD7Z8N1_DIPPU</name>
<dbReference type="GO" id="GO:0005524">
    <property type="term" value="F:ATP binding"/>
    <property type="evidence" value="ECO:0007669"/>
    <property type="project" value="UniProtKB-KW"/>
</dbReference>
<dbReference type="Gene3D" id="3.40.50.300">
    <property type="entry name" value="P-loop containing nucleotide triphosphate hydrolases"/>
    <property type="match status" value="1"/>
</dbReference>
<evidence type="ECO:0000256" key="9">
    <source>
        <dbReference type="SAM" id="MobiDB-lite"/>
    </source>
</evidence>
<feature type="domain" description="Peptidase M41 FtsH extracellular" evidence="10">
    <location>
        <begin position="208"/>
        <end position="312"/>
    </location>
</feature>
<keyword evidence="6" id="KW-0862">Zinc</keyword>
<dbReference type="PANTHER" id="PTHR43655:SF8">
    <property type="entry name" value="PARAPLEGIN"/>
    <property type="match status" value="1"/>
</dbReference>
<evidence type="ECO:0000256" key="5">
    <source>
        <dbReference type="ARBA" id="ARBA00022801"/>
    </source>
</evidence>
<evidence type="ECO:0000256" key="1">
    <source>
        <dbReference type="ARBA" id="ARBA00001947"/>
    </source>
</evidence>
<evidence type="ECO:0000256" key="2">
    <source>
        <dbReference type="ARBA" id="ARBA00022670"/>
    </source>
</evidence>
<dbReference type="Proteomes" id="UP001233999">
    <property type="component" value="Unassembled WGS sequence"/>
</dbReference>
<dbReference type="SUPFAM" id="SSF52540">
    <property type="entry name" value="P-loop containing nucleoside triphosphate hydrolases"/>
    <property type="match status" value="1"/>
</dbReference>
<comment type="caution">
    <text evidence="11">The sequence shown here is derived from an EMBL/GenBank/DDBJ whole genome shotgun (WGS) entry which is preliminary data.</text>
</comment>
<dbReference type="Pfam" id="PF06480">
    <property type="entry name" value="FtsH_ext"/>
    <property type="match status" value="1"/>
</dbReference>
<evidence type="ECO:0000256" key="7">
    <source>
        <dbReference type="ARBA" id="ARBA00022840"/>
    </source>
</evidence>
<keyword evidence="12" id="KW-1185">Reference proteome</keyword>
<keyword evidence="8" id="KW-0482">Metalloprotease</keyword>
<dbReference type="InterPro" id="IPR011546">
    <property type="entry name" value="Pept_M41_FtsH_extracell"/>
</dbReference>
<accession>A0AAD7Z8N1</accession>
<reference evidence="11" key="1">
    <citation type="journal article" date="2023" name="IScience">
        <title>Live-bearing cockroach genome reveals convergent evolutionary mechanisms linked to viviparity in insects and beyond.</title>
        <authorList>
            <person name="Fouks B."/>
            <person name="Harrison M.C."/>
            <person name="Mikhailova A.A."/>
            <person name="Marchal E."/>
            <person name="English S."/>
            <person name="Carruthers M."/>
            <person name="Jennings E.C."/>
            <person name="Chiamaka E.L."/>
            <person name="Frigard R.A."/>
            <person name="Pippel M."/>
            <person name="Attardo G.M."/>
            <person name="Benoit J.B."/>
            <person name="Bornberg-Bauer E."/>
            <person name="Tobe S.S."/>
        </authorList>
    </citation>
    <scope>NUCLEOTIDE SEQUENCE</scope>
    <source>
        <strain evidence="11">Stay&amp;Tobe</strain>
    </source>
</reference>
<evidence type="ECO:0000256" key="4">
    <source>
        <dbReference type="ARBA" id="ARBA00022741"/>
    </source>
</evidence>
<keyword evidence="3" id="KW-0479">Metal-binding</keyword>
<dbReference type="InterPro" id="IPR027417">
    <property type="entry name" value="P-loop_NTPase"/>
</dbReference>
<dbReference type="GO" id="GO:0005745">
    <property type="term" value="C:m-AAA complex"/>
    <property type="evidence" value="ECO:0007669"/>
    <property type="project" value="TreeGrafter"/>
</dbReference>
<feature type="compositionally biased region" description="Polar residues" evidence="9">
    <location>
        <begin position="168"/>
        <end position="178"/>
    </location>
</feature>
<keyword evidence="5" id="KW-0378">Hydrolase</keyword>
<dbReference type="AlphaFoldDB" id="A0AAD7Z8N1"/>
<gene>
    <name evidence="11" type="ORF">L9F63_007561</name>
</gene>
<evidence type="ECO:0000256" key="8">
    <source>
        <dbReference type="ARBA" id="ARBA00023049"/>
    </source>
</evidence>
<evidence type="ECO:0000256" key="6">
    <source>
        <dbReference type="ARBA" id="ARBA00022833"/>
    </source>
</evidence>
<evidence type="ECO:0000256" key="3">
    <source>
        <dbReference type="ARBA" id="ARBA00022723"/>
    </source>
</evidence>
<feature type="region of interest" description="Disordered" evidence="9">
    <location>
        <begin position="168"/>
        <end position="196"/>
    </location>
</feature>
<sequence length="432" mass="48986">KLFKLCYGYELHKLNKTRALLGNCRVRIRTAVRQLSTLKPDIWPNIANWRIVTSELAICRDVRNKPFMQEAGKNARSMRTRKGMHLCLHPANNTVYKHLNSLQQTTSAEIRSQFFYFKCNKKYKDFQVGYKNLHPKVHKHIRQEYLGVLGVLRRSGLNLSQQVHSRHISTSSNNFQQQTPPPNPNGKKPNNKDDEDDNKISSLLAKAFLWMLTAYMLIAIVSLLFPSSNQPEVIRYVSWNEFVHHMLAKGEVEEVIVRPDVDIVTIILHDGAIIKGKRIDHKTFHMNIVDMKRFEEKLREAERNLGIKVDGGVPVMYERSSDTAGKLLASLIVVGLLLSLLSRSKGIRPPISMDSITQLGRAKFTLVDPLTGPGKGVHFADVAGLKEAKQEVMEFVDYLKRPEHYKSLGAKVPKGALLLGPPGCGKHYSLKP</sequence>
<dbReference type="GO" id="GO:0008270">
    <property type="term" value="F:zinc ion binding"/>
    <property type="evidence" value="ECO:0007669"/>
    <property type="project" value="InterPro"/>
</dbReference>
<dbReference type="PANTHER" id="PTHR43655">
    <property type="entry name" value="ATP-DEPENDENT PROTEASE"/>
    <property type="match status" value="1"/>
</dbReference>
<evidence type="ECO:0000313" key="11">
    <source>
        <dbReference type="EMBL" id="KAJ9575627.1"/>
    </source>
</evidence>
<dbReference type="InterPro" id="IPR050928">
    <property type="entry name" value="ATP-dep_Zn_Metalloprotease"/>
</dbReference>
<dbReference type="GO" id="GO:0004176">
    <property type="term" value="F:ATP-dependent peptidase activity"/>
    <property type="evidence" value="ECO:0007669"/>
    <property type="project" value="InterPro"/>
</dbReference>
<dbReference type="GO" id="GO:0004222">
    <property type="term" value="F:metalloendopeptidase activity"/>
    <property type="evidence" value="ECO:0007669"/>
    <property type="project" value="InterPro"/>
</dbReference>
<protein>
    <recommendedName>
        <fullName evidence="10">Peptidase M41 FtsH extracellular domain-containing protein</fullName>
    </recommendedName>
</protein>
<keyword evidence="2" id="KW-0645">Protease</keyword>
<feature type="non-terminal residue" evidence="11">
    <location>
        <position position="432"/>
    </location>
</feature>
<dbReference type="GO" id="GO:0034982">
    <property type="term" value="P:mitochondrial protein processing"/>
    <property type="evidence" value="ECO:0007669"/>
    <property type="project" value="TreeGrafter"/>
</dbReference>
<organism evidence="11 12">
    <name type="scientific">Diploptera punctata</name>
    <name type="common">Pacific beetle cockroach</name>
    <dbReference type="NCBI Taxonomy" id="6984"/>
    <lineage>
        <taxon>Eukaryota</taxon>
        <taxon>Metazoa</taxon>
        <taxon>Ecdysozoa</taxon>
        <taxon>Arthropoda</taxon>
        <taxon>Hexapoda</taxon>
        <taxon>Insecta</taxon>
        <taxon>Pterygota</taxon>
        <taxon>Neoptera</taxon>
        <taxon>Polyneoptera</taxon>
        <taxon>Dictyoptera</taxon>
        <taxon>Blattodea</taxon>
        <taxon>Blaberoidea</taxon>
        <taxon>Blaberidae</taxon>
        <taxon>Diplopterinae</taxon>
        <taxon>Diploptera</taxon>
    </lineage>
</organism>
<evidence type="ECO:0000259" key="10">
    <source>
        <dbReference type="Pfam" id="PF06480"/>
    </source>
</evidence>
<evidence type="ECO:0000313" key="12">
    <source>
        <dbReference type="Proteomes" id="UP001233999"/>
    </source>
</evidence>
<reference evidence="11" key="2">
    <citation type="submission" date="2023-05" db="EMBL/GenBank/DDBJ databases">
        <authorList>
            <person name="Fouks B."/>
        </authorList>
    </citation>
    <scope>NUCLEOTIDE SEQUENCE</scope>
    <source>
        <strain evidence="11">Stay&amp;Tobe</strain>
        <tissue evidence="11">Testes</tissue>
    </source>
</reference>
<proteinExistence type="predicted"/>
<keyword evidence="4" id="KW-0547">Nucleotide-binding</keyword>
<dbReference type="EMBL" id="JASPKZ010009828">
    <property type="protein sequence ID" value="KAJ9575627.1"/>
    <property type="molecule type" value="Genomic_DNA"/>
</dbReference>
<comment type="cofactor">
    <cofactor evidence="1">
        <name>Zn(2+)</name>
        <dbReference type="ChEBI" id="CHEBI:29105"/>
    </cofactor>
</comment>
<keyword evidence="7" id="KW-0067">ATP-binding</keyword>
<dbReference type="Gene3D" id="3.40.1690.20">
    <property type="match status" value="1"/>
</dbReference>